<accession>A0A0U2PAM4</accession>
<dbReference type="InterPro" id="IPR009057">
    <property type="entry name" value="Homeodomain-like_sf"/>
</dbReference>
<comment type="similarity">
    <text evidence="1">Belongs to the transposase 8 family.</text>
</comment>
<dbReference type="GO" id="GO:0004803">
    <property type="term" value="F:transposase activity"/>
    <property type="evidence" value="ECO:0007669"/>
    <property type="project" value="InterPro"/>
</dbReference>
<dbReference type="EMBL" id="CP013611">
    <property type="protein sequence ID" value="ALU44173.1"/>
    <property type="molecule type" value="Genomic_DNA"/>
</dbReference>
<protein>
    <submittedName>
        <fullName evidence="2">Transposase</fullName>
    </submittedName>
</protein>
<dbReference type="AlphaFoldDB" id="A0A0U2PAM4"/>
<gene>
    <name evidence="2" type="ORF">AT705_15170</name>
</gene>
<evidence type="ECO:0000313" key="3">
    <source>
        <dbReference type="Proteomes" id="UP000069015"/>
    </source>
</evidence>
<dbReference type="Pfam" id="PF01527">
    <property type="entry name" value="HTH_Tnp_1"/>
    <property type="match status" value="1"/>
</dbReference>
<dbReference type="GO" id="GO:0003677">
    <property type="term" value="F:DNA binding"/>
    <property type="evidence" value="ECO:0007669"/>
    <property type="project" value="InterPro"/>
</dbReference>
<organism evidence="2 3">
    <name type="scientific">Pseudoalteromonas rubra</name>
    <dbReference type="NCBI Taxonomy" id="43658"/>
    <lineage>
        <taxon>Bacteria</taxon>
        <taxon>Pseudomonadati</taxon>
        <taxon>Pseudomonadota</taxon>
        <taxon>Gammaproteobacteria</taxon>
        <taxon>Alteromonadales</taxon>
        <taxon>Pseudoalteromonadaceae</taxon>
        <taxon>Pseudoalteromonas</taxon>
    </lineage>
</organism>
<sequence>MKVSKAYSNEVKLSATERVLVGRERVADVAYDLKIGQSTLYAWLKVAKQADRSNGSQVVQSLRQRLEEVSKERDILIKAASIFAKELY</sequence>
<dbReference type="SUPFAM" id="SSF46689">
    <property type="entry name" value="Homeodomain-like"/>
    <property type="match status" value="1"/>
</dbReference>
<dbReference type="InterPro" id="IPR002514">
    <property type="entry name" value="Transposase_8"/>
</dbReference>
<reference evidence="2 3" key="1">
    <citation type="submission" date="2015-12" db="EMBL/GenBank/DDBJ databases">
        <title>Complete genome sequence of Pseudoalteromonas rubra SCSIO 6842, harboring a conjugative plasmid.</title>
        <authorList>
            <person name="Li B."/>
            <person name="Wang X."/>
        </authorList>
    </citation>
    <scope>NUCLEOTIDE SEQUENCE [LARGE SCALE GENOMIC DNA]</scope>
    <source>
        <strain evidence="2 3">SCSIO 6842</strain>
    </source>
</reference>
<dbReference type="KEGG" id="prr:AT705_15170"/>
<dbReference type="GO" id="GO:0006313">
    <property type="term" value="P:DNA transposition"/>
    <property type="evidence" value="ECO:0007669"/>
    <property type="project" value="InterPro"/>
</dbReference>
<dbReference type="Proteomes" id="UP000069015">
    <property type="component" value="Chromosome 1"/>
</dbReference>
<dbReference type="OrthoDB" id="6315471at2"/>
<dbReference type="InterPro" id="IPR036388">
    <property type="entry name" value="WH-like_DNA-bd_sf"/>
</dbReference>
<proteinExistence type="inferred from homology"/>
<name>A0A0U2PAM4_9GAMM</name>
<evidence type="ECO:0000313" key="2">
    <source>
        <dbReference type="EMBL" id="ALU44173.1"/>
    </source>
</evidence>
<dbReference type="Gene3D" id="1.10.10.10">
    <property type="entry name" value="Winged helix-like DNA-binding domain superfamily/Winged helix DNA-binding domain"/>
    <property type="match status" value="1"/>
</dbReference>
<evidence type="ECO:0000256" key="1">
    <source>
        <dbReference type="ARBA" id="ARBA00009964"/>
    </source>
</evidence>